<dbReference type="CDD" id="cd00299">
    <property type="entry name" value="GST_C_family"/>
    <property type="match status" value="1"/>
</dbReference>
<protein>
    <submittedName>
        <fullName evidence="2">Glutathione S-transferase family protein</fullName>
    </submittedName>
</protein>
<organism evidence="2 3">
    <name type="scientific">SAR86 cluster bacterium</name>
    <dbReference type="NCBI Taxonomy" id="2030880"/>
    <lineage>
        <taxon>Bacteria</taxon>
        <taxon>Pseudomonadati</taxon>
        <taxon>Pseudomonadota</taxon>
        <taxon>Gammaproteobacteria</taxon>
        <taxon>SAR86 cluster</taxon>
    </lineage>
</organism>
<gene>
    <name evidence="2" type="ORF">EVA97_00200</name>
</gene>
<feature type="domain" description="GST N-terminal" evidence="1">
    <location>
        <begin position="10"/>
        <end position="82"/>
    </location>
</feature>
<evidence type="ECO:0000313" key="2">
    <source>
        <dbReference type="EMBL" id="RZO29296.1"/>
    </source>
</evidence>
<dbReference type="Gene3D" id="3.40.30.10">
    <property type="entry name" value="Glutaredoxin"/>
    <property type="match status" value="1"/>
</dbReference>
<sequence length="363" mass="41925">MQKPIQVFGNVGSPYTQKILSLLRYRNISYTISWGDVIHNLSLLGLDPPKPVLLPTLVFDNKDVRTDTTPIIRYLEKLYSEKSVIPNSTSVNFLNYLLEDFADEWTTKYMFHYRWHFDEDAENAKKMLVLQHKINIDDDSLNEFGNSIADRQINRLWVVGSNNETAKLIDNSYKRFLKLLEKHLSNTPYMFGLRPSSSDFALYGQLTQLVGFDPTPRKIASIESPRSISWVSIMSDLSGLHDMGGVGEFFGINNDTNNKNLNYFEDNEEGWYSLNKLPKSLKEIFNEVGKVYIPCLIANNKAYINNEDTWEIELDGSTWKQKTFPYQSKCLNWIKDEFNNLSEQDKSDVKDYLKGSGCELILN</sequence>
<dbReference type="EMBL" id="SHBJ01000001">
    <property type="protein sequence ID" value="RZO29296.1"/>
    <property type="molecule type" value="Genomic_DNA"/>
</dbReference>
<dbReference type="InterPro" id="IPR036282">
    <property type="entry name" value="Glutathione-S-Trfase_C_sf"/>
</dbReference>
<dbReference type="InterPro" id="IPR050931">
    <property type="entry name" value="Mito_Protein_Transport_Metaxin"/>
</dbReference>
<dbReference type="GO" id="GO:0016740">
    <property type="term" value="F:transferase activity"/>
    <property type="evidence" value="ECO:0007669"/>
    <property type="project" value="UniProtKB-KW"/>
</dbReference>
<reference evidence="2 3" key="1">
    <citation type="submission" date="2019-02" db="EMBL/GenBank/DDBJ databases">
        <title>Prokaryotic population dynamics and viral predation in marine succession experiment using metagenomics: the confinement effect.</title>
        <authorList>
            <person name="Haro-Moreno J.M."/>
            <person name="Rodriguez-Valera F."/>
            <person name="Lopez-Perez M."/>
        </authorList>
    </citation>
    <scope>NUCLEOTIDE SEQUENCE [LARGE SCALE GENOMIC DNA]</scope>
    <source>
        <strain evidence="2">MED-G164</strain>
    </source>
</reference>
<dbReference type="InterPro" id="IPR036249">
    <property type="entry name" value="Thioredoxin-like_sf"/>
</dbReference>
<name>A0A520N796_9GAMM</name>
<dbReference type="AlphaFoldDB" id="A0A520N796"/>
<evidence type="ECO:0000313" key="3">
    <source>
        <dbReference type="Proteomes" id="UP000315283"/>
    </source>
</evidence>
<dbReference type="Proteomes" id="UP000315283">
    <property type="component" value="Unassembled WGS sequence"/>
</dbReference>
<comment type="caution">
    <text evidence="2">The sequence shown here is derived from an EMBL/GenBank/DDBJ whole genome shotgun (WGS) entry which is preliminary data.</text>
</comment>
<dbReference type="Pfam" id="PF13417">
    <property type="entry name" value="GST_N_3"/>
    <property type="match status" value="1"/>
</dbReference>
<dbReference type="PANTHER" id="PTHR12289">
    <property type="entry name" value="METAXIN RELATED"/>
    <property type="match status" value="1"/>
</dbReference>
<dbReference type="SUPFAM" id="SSF52833">
    <property type="entry name" value="Thioredoxin-like"/>
    <property type="match status" value="1"/>
</dbReference>
<dbReference type="PANTHER" id="PTHR12289:SF67">
    <property type="match status" value="1"/>
</dbReference>
<evidence type="ECO:0000259" key="1">
    <source>
        <dbReference type="Pfam" id="PF13417"/>
    </source>
</evidence>
<dbReference type="GO" id="GO:0005737">
    <property type="term" value="C:cytoplasm"/>
    <property type="evidence" value="ECO:0007669"/>
    <property type="project" value="TreeGrafter"/>
</dbReference>
<dbReference type="SUPFAM" id="SSF47616">
    <property type="entry name" value="GST C-terminal domain-like"/>
    <property type="match status" value="1"/>
</dbReference>
<accession>A0A520N796</accession>
<dbReference type="InterPro" id="IPR004045">
    <property type="entry name" value="Glutathione_S-Trfase_N"/>
</dbReference>
<keyword evidence="2" id="KW-0808">Transferase</keyword>
<proteinExistence type="predicted"/>